<proteinExistence type="predicted"/>
<reference evidence="2" key="1">
    <citation type="submission" date="2022-07" db="EMBL/GenBank/DDBJ databases">
        <title>Phylogenomic reconstructions and comparative analyses of Kickxellomycotina fungi.</title>
        <authorList>
            <person name="Reynolds N.K."/>
            <person name="Stajich J.E."/>
            <person name="Barry K."/>
            <person name="Grigoriev I.V."/>
            <person name="Crous P."/>
            <person name="Smith M.E."/>
        </authorList>
    </citation>
    <scope>NUCLEOTIDE SEQUENCE</scope>
    <source>
        <strain evidence="2">RSA 1196</strain>
    </source>
</reference>
<evidence type="ECO:0000313" key="3">
    <source>
        <dbReference type="Proteomes" id="UP001150925"/>
    </source>
</evidence>
<keyword evidence="1" id="KW-0812">Transmembrane</keyword>
<keyword evidence="1" id="KW-0472">Membrane</keyword>
<evidence type="ECO:0000313" key="2">
    <source>
        <dbReference type="EMBL" id="KAJ1949814.1"/>
    </source>
</evidence>
<keyword evidence="3" id="KW-1185">Reference proteome</keyword>
<comment type="caution">
    <text evidence="2">The sequence shown here is derived from an EMBL/GenBank/DDBJ whole genome shotgun (WGS) entry which is preliminary data.</text>
</comment>
<protein>
    <submittedName>
        <fullName evidence="2">Uncharacterized protein</fullName>
    </submittedName>
</protein>
<evidence type="ECO:0000256" key="1">
    <source>
        <dbReference type="SAM" id="Phobius"/>
    </source>
</evidence>
<organism evidence="2 3">
    <name type="scientific">Dispira parvispora</name>
    <dbReference type="NCBI Taxonomy" id="1520584"/>
    <lineage>
        <taxon>Eukaryota</taxon>
        <taxon>Fungi</taxon>
        <taxon>Fungi incertae sedis</taxon>
        <taxon>Zoopagomycota</taxon>
        <taxon>Kickxellomycotina</taxon>
        <taxon>Dimargaritomycetes</taxon>
        <taxon>Dimargaritales</taxon>
        <taxon>Dimargaritaceae</taxon>
        <taxon>Dispira</taxon>
    </lineage>
</organism>
<gene>
    <name evidence="2" type="ORF">IWQ62_006674</name>
</gene>
<dbReference type="Proteomes" id="UP001150925">
    <property type="component" value="Unassembled WGS sequence"/>
</dbReference>
<accession>A0A9W8ANK4</accession>
<dbReference type="EMBL" id="JANBPY010003900">
    <property type="protein sequence ID" value="KAJ1949814.1"/>
    <property type="molecule type" value="Genomic_DNA"/>
</dbReference>
<keyword evidence="1" id="KW-1133">Transmembrane helix</keyword>
<sequence>MSSRHRRHLRRQSWVQKVQETPQNLLWSWIEDFETYDWDKLQKRLRWPLTFLCNGLFLCLRLLALLDTQPTLGHA</sequence>
<dbReference type="OrthoDB" id="3363151at2759"/>
<name>A0A9W8ANK4_9FUNG</name>
<feature type="non-terminal residue" evidence="2">
    <location>
        <position position="75"/>
    </location>
</feature>
<feature type="transmembrane region" description="Helical" evidence="1">
    <location>
        <begin position="47"/>
        <end position="66"/>
    </location>
</feature>
<dbReference type="AlphaFoldDB" id="A0A9W8ANK4"/>